<dbReference type="Gene3D" id="3.30.200.20">
    <property type="entry name" value="Phosphorylase Kinase, domain 1"/>
    <property type="match status" value="1"/>
</dbReference>
<dbReference type="PROSITE" id="PS50011">
    <property type="entry name" value="PROTEIN_KINASE_DOM"/>
    <property type="match status" value="1"/>
</dbReference>
<dbReference type="Proteomes" id="UP000325081">
    <property type="component" value="Unassembled WGS sequence"/>
</dbReference>
<dbReference type="EMBL" id="BKCP01010848">
    <property type="protein sequence ID" value="GER53829.1"/>
    <property type="molecule type" value="Genomic_DNA"/>
</dbReference>
<dbReference type="AlphaFoldDB" id="A0A5A7R8E4"/>
<dbReference type="PANTHER" id="PTHR46146">
    <property type="entry name" value="SERINE/THREONINE-PROTEIN KINASE-LIKE PROTEIN CCR4"/>
    <property type="match status" value="1"/>
</dbReference>
<dbReference type="Pfam" id="PF00069">
    <property type="entry name" value="Pkinase"/>
    <property type="match status" value="1"/>
</dbReference>
<evidence type="ECO:0000256" key="3">
    <source>
        <dbReference type="ARBA" id="ARBA00022777"/>
    </source>
</evidence>
<feature type="binding site" evidence="5">
    <location>
        <position position="80"/>
    </location>
    <ligand>
        <name>ATP</name>
        <dbReference type="ChEBI" id="CHEBI:30616"/>
    </ligand>
</feature>
<comment type="similarity">
    <text evidence="6">Belongs to the protein kinase superfamily.</text>
</comment>
<reference evidence="10" key="1">
    <citation type="journal article" date="2019" name="Curr. Biol.">
        <title>Genome Sequence of Striga asiatica Provides Insight into the Evolution of Plant Parasitism.</title>
        <authorList>
            <person name="Yoshida S."/>
            <person name="Kim S."/>
            <person name="Wafula E.K."/>
            <person name="Tanskanen J."/>
            <person name="Kim Y.M."/>
            <person name="Honaas L."/>
            <person name="Yang Z."/>
            <person name="Spallek T."/>
            <person name="Conn C.E."/>
            <person name="Ichihashi Y."/>
            <person name="Cheong K."/>
            <person name="Cui S."/>
            <person name="Der J.P."/>
            <person name="Gundlach H."/>
            <person name="Jiao Y."/>
            <person name="Hori C."/>
            <person name="Ishida J.K."/>
            <person name="Kasahara H."/>
            <person name="Kiba T."/>
            <person name="Kim M.S."/>
            <person name="Koo N."/>
            <person name="Laohavisit A."/>
            <person name="Lee Y.H."/>
            <person name="Lumba S."/>
            <person name="McCourt P."/>
            <person name="Mortimer J.C."/>
            <person name="Mutuku J.M."/>
            <person name="Nomura T."/>
            <person name="Sasaki-Sekimoto Y."/>
            <person name="Seto Y."/>
            <person name="Wang Y."/>
            <person name="Wakatake T."/>
            <person name="Sakakibara H."/>
            <person name="Demura T."/>
            <person name="Yamaguchi S."/>
            <person name="Yoneyama K."/>
            <person name="Manabe R.I."/>
            <person name="Nelson D.C."/>
            <person name="Schulman A.H."/>
            <person name="Timko M.P."/>
            <person name="dePamphilis C.W."/>
            <person name="Choi D."/>
            <person name="Shirasu K."/>
        </authorList>
    </citation>
    <scope>NUCLEOTIDE SEQUENCE [LARGE SCALE GENOMIC DNA]</scope>
    <source>
        <strain evidence="10">cv. UVA1</strain>
    </source>
</reference>
<dbReference type="Gene3D" id="1.10.510.10">
    <property type="entry name" value="Transferase(Phosphotransferase) domain 1"/>
    <property type="match status" value="1"/>
</dbReference>
<keyword evidence="1" id="KW-0808">Transferase</keyword>
<comment type="caution">
    <text evidence="9">The sequence shown here is derived from an EMBL/GenBank/DDBJ whole genome shotgun (WGS) entry which is preliminary data.</text>
</comment>
<dbReference type="InterPro" id="IPR011009">
    <property type="entry name" value="Kinase-like_dom_sf"/>
</dbReference>
<dbReference type="SMART" id="SM00220">
    <property type="entry name" value="S_TKc"/>
    <property type="match status" value="1"/>
</dbReference>
<evidence type="ECO:0000256" key="1">
    <source>
        <dbReference type="ARBA" id="ARBA00022679"/>
    </source>
</evidence>
<dbReference type="SUPFAM" id="SSF56112">
    <property type="entry name" value="Protein kinase-like (PK-like)"/>
    <property type="match status" value="1"/>
</dbReference>
<evidence type="ECO:0000256" key="2">
    <source>
        <dbReference type="ARBA" id="ARBA00022741"/>
    </source>
</evidence>
<feature type="region of interest" description="Disordered" evidence="7">
    <location>
        <begin position="332"/>
        <end position="395"/>
    </location>
</feature>
<dbReference type="PROSITE" id="PS00108">
    <property type="entry name" value="PROTEIN_KINASE_ST"/>
    <property type="match status" value="1"/>
</dbReference>
<keyword evidence="6" id="KW-0723">Serine/threonine-protein kinase</keyword>
<protein>
    <submittedName>
        <fullName evidence="9">Kinase family protein</fullName>
    </submittedName>
</protein>
<name>A0A5A7R8E4_STRAF</name>
<feature type="compositionally biased region" description="Low complexity" evidence="7">
    <location>
        <begin position="367"/>
        <end position="380"/>
    </location>
</feature>
<evidence type="ECO:0000256" key="5">
    <source>
        <dbReference type="PROSITE-ProRule" id="PRU10141"/>
    </source>
</evidence>
<dbReference type="PROSITE" id="PS00107">
    <property type="entry name" value="PROTEIN_KINASE_ATP"/>
    <property type="match status" value="1"/>
</dbReference>
<keyword evidence="4 5" id="KW-0067">ATP-binding</keyword>
<dbReference type="OrthoDB" id="4062651at2759"/>
<dbReference type="GO" id="GO:0005524">
    <property type="term" value="F:ATP binding"/>
    <property type="evidence" value="ECO:0007669"/>
    <property type="project" value="UniProtKB-UniRule"/>
</dbReference>
<feature type="domain" description="Protein kinase" evidence="8">
    <location>
        <begin position="51"/>
        <end position="326"/>
    </location>
</feature>
<gene>
    <name evidence="9" type="ORF">STAS_31380</name>
</gene>
<dbReference type="InterPro" id="IPR017441">
    <property type="entry name" value="Protein_kinase_ATP_BS"/>
</dbReference>
<dbReference type="InterPro" id="IPR000719">
    <property type="entry name" value="Prot_kinase_dom"/>
</dbReference>
<keyword evidence="10" id="KW-1185">Reference proteome</keyword>
<evidence type="ECO:0000256" key="6">
    <source>
        <dbReference type="RuleBase" id="RU000304"/>
    </source>
</evidence>
<proteinExistence type="inferred from homology"/>
<dbReference type="InterPro" id="IPR008271">
    <property type="entry name" value="Ser/Thr_kinase_AS"/>
</dbReference>
<keyword evidence="3 9" id="KW-0418">Kinase</keyword>
<accession>A0A5A7R8E4</accession>
<evidence type="ECO:0000259" key="8">
    <source>
        <dbReference type="PROSITE" id="PS50011"/>
    </source>
</evidence>
<organism evidence="9 10">
    <name type="scientific">Striga asiatica</name>
    <name type="common">Asiatic witchweed</name>
    <name type="synonym">Buchnera asiatica</name>
    <dbReference type="NCBI Taxonomy" id="4170"/>
    <lineage>
        <taxon>Eukaryota</taxon>
        <taxon>Viridiplantae</taxon>
        <taxon>Streptophyta</taxon>
        <taxon>Embryophyta</taxon>
        <taxon>Tracheophyta</taxon>
        <taxon>Spermatophyta</taxon>
        <taxon>Magnoliopsida</taxon>
        <taxon>eudicotyledons</taxon>
        <taxon>Gunneridae</taxon>
        <taxon>Pentapetalae</taxon>
        <taxon>asterids</taxon>
        <taxon>lamiids</taxon>
        <taxon>Lamiales</taxon>
        <taxon>Orobanchaceae</taxon>
        <taxon>Buchnereae</taxon>
        <taxon>Striga</taxon>
    </lineage>
</organism>
<dbReference type="PANTHER" id="PTHR46146:SF23">
    <property type="entry name" value="PROTEIN KINASE DOMAIN-CONTAINING PROTEIN"/>
    <property type="match status" value="1"/>
</dbReference>
<evidence type="ECO:0000313" key="9">
    <source>
        <dbReference type="EMBL" id="GER53829.1"/>
    </source>
</evidence>
<dbReference type="GO" id="GO:0004674">
    <property type="term" value="F:protein serine/threonine kinase activity"/>
    <property type="evidence" value="ECO:0007669"/>
    <property type="project" value="UniProtKB-KW"/>
</dbReference>
<evidence type="ECO:0000256" key="7">
    <source>
        <dbReference type="SAM" id="MobiDB-lite"/>
    </source>
</evidence>
<sequence length="458" mass="49372">MGYFSCNADSAIATCGTYELLTKKTRKAAYQRPVKIIEFDFSELHAATDGFSPDNLLGKGSHGSVYKARLRPKNRVAAVKRTKPNDASVAAAENEVGILSAIQHHPRLVNLIGFGYEPEPDRRKLLVVEYMPGGSLYDLLHGSGRKPLGWVDRARFAVQVARAVCFLHGSDPPIIHRDIKSLNVLIDGGSNCRVSDFGLALRVGPNRARPAGTLGYLDPGYVYSGDVSTKSDVFSFGVLLLELITGRSPIDVGHSPPSVVEWAVPAVRTGEFGSICDPRVGPPEEGGAAALRRMAVLAARCVRPEAGRRPEMEEVVECLSGVYEGMRRRAGSCGGMRRRVGSRAGRYEQMDDSGELVKGRSKRKGKVSSAASAGEASGSRSTGGGGEIKSPPTDSVIRDEIKWKVGSSVRTATVRLRKSRSMVIFQSSNKWSVNDSGAAVVRSRTCARKLEVCKLLVD</sequence>
<evidence type="ECO:0000313" key="10">
    <source>
        <dbReference type="Proteomes" id="UP000325081"/>
    </source>
</evidence>
<keyword evidence="2 5" id="KW-0547">Nucleotide-binding</keyword>
<evidence type="ECO:0000256" key="4">
    <source>
        <dbReference type="ARBA" id="ARBA00022840"/>
    </source>
</evidence>